<evidence type="ECO:0000313" key="2">
    <source>
        <dbReference type="Proteomes" id="UP000824120"/>
    </source>
</evidence>
<dbReference type="AlphaFoldDB" id="A0A9J5XFG2"/>
<dbReference type="Proteomes" id="UP000824120">
    <property type="component" value="Chromosome 9"/>
</dbReference>
<dbReference type="EMBL" id="JACXVP010000009">
    <property type="protein sequence ID" value="KAG5586394.1"/>
    <property type="molecule type" value="Genomic_DNA"/>
</dbReference>
<reference evidence="1 2" key="1">
    <citation type="submission" date="2020-09" db="EMBL/GenBank/DDBJ databases">
        <title>De no assembly of potato wild relative species, Solanum commersonii.</title>
        <authorList>
            <person name="Cho K."/>
        </authorList>
    </citation>
    <scope>NUCLEOTIDE SEQUENCE [LARGE SCALE GENOMIC DNA]</scope>
    <source>
        <strain evidence="1">LZ3.2</strain>
        <tissue evidence="1">Leaf</tissue>
    </source>
</reference>
<sequence>MNIDHLMLWIRPYITKPIPIFRVPLPTSNFENILTTIFDTHPPGAMTFLISLQNIMAYTQQMIIMNILCFDMSLYYTGLEILHSTGIYRQL</sequence>
<organism evidence="1 2">
    <name type="scientific">Solanum commersonii</name>
    <name type="common">Commerson's wild potato</name>
    <name type="synonym">Commerson's nightshade</name>
    <dbReference type="NCBI Taxonomy" id="4109"/>
    <lineage>
        <taxon>Eukaryota</taxon>
        <taxon>Viridiplantae</taxon>
        <taxon>Streptophyta</taxon>
        <taxon>Embryophyta</taxon>
        <taxon>Tracheophyta</taxon>
        <taxon>Spermatophyta</taxon>
        <taxon>Magnoliopsida</taxon>
        <taxon>eudicotyledons</taxon>
        <taxon>Gunneridae</taxon>
        <taxon>Pentapetalae</taxon>
        <taxon>asterids</taxon>
        <taxon>lamiids</taxon>
        <taxon>Solanales</taxon>
        <taxon>Solanaceae</taxon>
        <taxon>Solanoideae</taxon>
        <taxon>Solaneae</taxon>
        <taxon>Solanum</taxon>
    </lineage>
</organism>
<evidence type="ECO:0000313" key="1">
    <source>
        <dbReference type="EMBL" id="KAG5586394.1"/>
    </source>
</evidence>
<proteinExistence type="predicted"/>
<keyword evidence="2" id="KW-1185">Reference proteome</keyword>
<name>A0A9J5XFG2_SOLCO</name>
<gene>
    <name evidence="1" type="ORF">H5410_046828</name>
</gene>
<protein>
    <submittedName>
        <fullName evidence="1">Uncharacterized protein</fullName>
    </submittedName>
</protein>
<accession>A0A9J5XFG2</accession>
<comment type="caution">
    <text evidence="1">The sequence shown here is derived from an EMBL/GenBank/DDBJ whole genome shotgun (WGS) entry which is preliminary data.</text>
</comment>